<dbReference type="PANTHER" id="PTHR21500">
    <property type="entry name" value="TUBULIN-SPECIFIC CHAPERONE A"/>
    <property type="match status" value="1"/>
</dbReference>
<dbReference type="GO" id="GO:0007021">
    <property type="term" value="P:tubulin complex assembly"/>
    <property type="evidence" value="ECO:0007669"/>
    <property type="project" value="UniProtKB-UniRule"/>
</dbReference>
<comment type="similarity">
    <text evidence="1 3">Belongs to the TBCA family.</text>
</comment>
<dbReference type="SUPFAM" id="SSF46988">
    <property type="entry name" value="Tubulin chaperone cofactor A"/>
    <property type="match status" value="1"/>
</dbReference>
<dbReference type="Proteomes" id="UP001212411">
    <property type="component" value="Chromosome 1"/>
</dbReference>
<organism evidence="5 6">
    <name type="scientific">Schizosaccharomyces osmophilus</name>
    <dbReference type="NCBI Taxonomy" id="2545709"/>
    <lineage>
        <taxon>Eukaryota</taxon>
        <taxon>Fungi</taxon>
        <taxon>Dikarya</taxon>
        <taxon>Ascomycota</taxon>
        <taxon>Taphrinomycotina</taxon>
        <taxon>Schizosaccharomycetes</taxon>
        <taxon>Schizosaccharomycetales</taxon>
        <taxon>Schizosaccharomycetaceae</taxon>
        <taxon>Schizosaccharomyces</taxon>
    </lineage>
</organism>
<dbReference type="GO" id="GO:0048487">
    <property type="term" value="F:beta-tubulin binding"/>
    <property type="evidence" value="ECO:0007669"/>
    <property type="project" value="InterPro"/>
</dbReference>
<feature type="coiled-coil region" evidence="4">
    <location>
        <begin position="26"/>
        <end position="53"/>
    </location>
</feature>
<comment type="subunit">
    <text evidence="3">Supercomplex made of cofactors A to E. Cofactors A and D function by capturing and stabilizing tubulin in a quasi-native conformation. Cofactor E binds to the cofactor D-tubulin complex; interaction with cofactor C then causes the release of tubulin polypeptides that are committed to the native state.</text>
</comment>
<dbReference type="Pfam" id="PF02970">
    <property type="entry name" value="TBCA"/>
    <property type="match status" value="1"/>
</dbReference>
<dbReference type="KEGG" id="som:SOMG_00754"/>
<keyword evidence="4" id="KW-0175">Coiled coil</keyword>
<reference evidence="5 6" key="1">
    <citation type="journal article" date="2023" name="G3 (Bethesda)">
        <title>A high-quality reference genome for the fission yeast Schizosaccharomyces osmophilus.</title>
        <authorList>
            <person name="Jia G.S."/>
            <person name="Zhang W.C."/>
            <person name="Liang Y."/>
            <person name="Liu X.H."/>
            <person name="Rhind N."/>
            <person name="Pidoux A."/>
            <person name="Brysch-Herzberg M."/>
            <person name="Du L.L."/>
        </authorList>
    </citation>
    <scope>NUCLEOTIDE SEQUENCE [LARGE SCALE GENOMIC DNA]</scope>
    <source>
        <strain evidence="5 6">CBS 15793</strain>
    </source>
</reference>
<accession>A0AAE9W7X7</accession>
<evidence type="ECO:0000256" key="4">
    <source>
        <dbReference type="SAM" id="Coils"/>
    </source>
</evidence>
<dbReference type="Gene3D" id="1.20.58.90">
    <property type="match status" value="1"/>
</dbReference>
<dbReference type="GO" id="GO:0005874">
    <property type="term" value="C:microtubule"/>
    <property type="evidence" value="ECO:0007669"/>
    <property type="project" value="UniProtKB-KW"/>
</dbReference>
<keyword evidence="3" id="KW-0963">Cytoplasm</keyword>
<dbReference type="GeneID" id="80874237"/>
<dbReference type="GO" id="GO:0007023">
    <property type="term" value="P:post-chaperonin tubulin folding pathway"/>
    <property type="evidence" value="ECO:0007669"/>
    <property type="project" value="UniProtKB-UniRule"/>
</dbReference>
<sequence length="120" mass="13618">MSNPSRVVNIKTNVVKRILKDVQVVHVDIQDAKERVQTRINNQEDEHEVEHQKFVLKHHLRALPDALNRLQQASEDLQSIVDNPVYEGLPELESAKSVLDTAKEVLEKEQSSDAPKNGHA</sequence>
<dbReference type="GO" id="GO:0005829">
    <property type="term" value="C:cytosol"/>
    <property type="evidence" value="ECO:0007669"/>
    <property type="project" value="TreeGrafter"/>
</dbReference>
<comment type="subcellular location">
    <subcellularLocation>
        <location evidence="3">Cytoplasm</location>
        <location evidence="3">Cytoskeleton</location>
    </subcellularLocation>
</comment>
<evidence type="ECO:0000256" key="2">
    <source>
        <dbReference type="ARBA" id="ARBA00023186"/>
    </source>
</evidence>
<dbReference type="InterPro" id="IPR036126">
    <property type="entry name" value="TBCA_sf"/>
</dbReference>
<keyword evidence="6" id="KW-1185">Reference proteome</keyword>
<keyword evidence="2 3" id="KW-0143">Chaperone</keyword>
<proteinExistence type="inferred from homology"/>
<gene>
    <name evidence="5" type="primary">alp31</name>
    <name evidence="5" type="ORF">SOMG_00754</name>
</gene>
<keyword evidence="3" id="KW-0493">Microtubule</keyword>
<name>A0AAE9W7X7_9SCHI</name>
<keyword evidence="3" id="KW-0206">Cytoskeleton</keyword>
<dbReference type="AlphaFoldDB" id="A0AAE9W7X7"/>
<dbReference type="RefSeq" id="XP_056035642.1">
    <property type="nucleotide sequence ID" value="XM_056179548.1"/>
</dbReference>
<dbReference type="InterPro" id="IPR004226">
    <property type="entry name" value="TBCA"/>
</dbReference>
<dbReference type="EMBL" id="CP115611">
    <property type="protein sequence ID" value="WBW71399.1"/>
    <property type="molecule type" value="Genomic_DNA"/>
</dbReference>
<evidence type="ECO:0000256" key="1">
    <source>
        <dbReference type="ARBA" id="ARBA00006806"/>
    </source>
</evidence>
<evidence type="ECO:0000313" key="5">
    <source>
        <dbReference type="EMBL" id="WBW71399.1"/>
    </source>
</evidence>
<protein>
    <recommendedName>
        <fullName evidence="3">Tubulin-specific chaperone A</fullName>
    </recommendedName>
</protein>
<evidence type="ECO:0000313" key="6">
    <source>
        <dbReference type="Proteomes" id="UP001212411"/>
    </source>
</evidence>
<dbReference type="PANTHER" id="PTHR21500:SF0">
    <property type="entry name" value="TUBULIN-SPECIFIC CHAPERONE A"/>
    <property type="match status" value="1"/>
</dbReference>
<evidence type="ECO:0000256" key="3">
    <source>
        <dbReference type="RuleBase" id="RU364030"/>
    </source>
</evidence>